<keyword evidence="3" id="KW-1185">Reference proteome</keyword>
<reference evidence="2 3" key="1">
    <citation type="journal article" date="2016" name="Genome Biol. Evol.">
        <title>Divergent and convergent evolution of fungal pathogenicity.</title>
        <authorList>
            <person name="Shang Y."/>
            <person name="Xiao G."/>
            <person name="Zheng P."/>
            <person name="Cen K."/>
            <person name="Zhan S."/>
            <person name="Wang C."/>
        </authorList>
    </citation>
    <scope>NUCLEOTIDE SEQUENCE [LARGE SCALE GENOMIC DNA]</scope>
    <source>
        <strain evidence="2 3">RCEF 1005</strain>
    </source>
</reference>
<sequence>MAEIVLRDARYSELPEIAHVMAQAFWHDNLFGEHIHPHRDEYPADVDLYWLRRARVSFWDYRFKWLVAVSKGEDGREVIAGAAQWSRLGEGGRKLECWTLDPRNLLMPLSAAAMRVHAWMWPNRACDPAREDIIERAYPCFKGTWSGDRAESWYLESLTVRPDFQGKHVGQRLVQWGLDRAEAEGVVASVISSWKMDGFYERCGFDEQHGNATHGEGNPLAGIEGANMHWRWPKTRQ</sequence>
<feature type="domain" description="N-acetyltransferase" evidence="1">
    <location>
        <begin position="93"/>
        <end position="237"/>
    </location>
</feature>
<evidence type="ECO:0000259" key="1">
    <source>
        <dbReference type="PROSITE" id="PS51186"/>
    </source>
</evidence>
<gene>
    <name evidence="2" type="ORF">LEL_01154</name>
</gene>
<dbReference type="Gene3D" id="3.40.630.30">
    <property type="match status" value="1"/>
</dbReference>
<dbReference type="EMBL" id="AZHF01000001">
    <property type="protein sequence ID" value="OAA81609.1"/>
    <property type="molecule type" value="Genomic_DNA"/>
</dbReference>
<dbReference type="SUPFAM" id="SSF55729">
    <property type="entry name" value="Acyl-CoA N-acyltransferases (Nat)"/>
    <property type="match status" value="1"/>
</dbReference>
<proteinExistence type="predicted"/>
<dbReference type="InterPro" id="IPR000182">
    <property type="entry name" value="GNAT_dom"/>
</dbReference>
<organism evidence="2 3">
    <name type="scientific">Akanthomyces lecanii RCEF 1005</name>
    <dbReference type="NCBI Taxonomy" id="1081108"/>
    <lineage>
        <taxon>Eukaryota</taxon>
        <taxon>Fungi</taxon>
        <taxon>Dikarya</taxon>
        <taxon>Ascomycota</taxon>
        <taxon>Pezizomycotina</taxon>
        <taxon>Sordariomycetes</taxon>
        <taxon>Hypocreomycetidae</taxon>
        <taxon>Hypocreales</taxon>
        <taxon>Cordycipitaceae</taxon>
        <taxon>Akanthomyces</taxon>
        <taxon>Cordyceps confragosa</taxon>
    </lineage>
</organism>
<dbReference type="STRING" id="1081108.A0A168KF17"/>
<dbReference type="OrthoDB" id="2115692at2759"/>
<dbReference type="Pfam" id="PF00583">
    <property type="entry name" value="Acetyltransf_1"/>
    <property type="match status" value="1"/>
</dbReference>
<evidence type="ECO:0000313" key="3">
    <source>
        <dbReference type="Proteomes" id="UP000076881"/>
    </source>
</evidence>
<protein>
    <submittedName>
        <fullName evidence="2">Acyl-CoA N-acyltransferase</fullName>
    </submittedName>
</protein>
<dbReference type="PANTHER" id="PTHR42791:SF16">
    <property type="entry name" value="N-ACETYLTRANSFERASE DOMAIN-CONTAINING PROTEIN"/>
    <property type="match status" value="1"/>
</dbReference>
<dbReference type="InterPro" id="IPR052523">
    <property type="entry name" value="Trichothecene_AcTrans"/>
</dbReference>
<dbReference type="GO" id="GO:0016747">
    <property type="term" value="F:acyltransferase activity, transferring groups other than amino-acyl groups"/>
    <property type="evidence" value="ECO:0007669"/>
    <property type="project" value="InterPro"/>
</dbReference>
<dbReference type="PROSITE" id="PS51186">
    <property type="entry name" value="GNAT"/>
    <property type="match status" value="1"/>
</dbReference>
<dbReference type="Proteomes" id="UP000076881">
    <property type="component" value="Unassembled WGS sequence"/>
</dbReference>
<dbReference type="AlphaFoldDB" id="A0A168KF17"/>
<dbReference type="PANTHER" id="PTHR42791">
    <property type="entry name" value="GNAT FAMILY ACETYLTRANSFERASE"/>
    <property type="match status" value="1"/>
</dbReference>
<keyword evidence="2" id="KW-0012">Acyltransferase</keyword>
<comment type="caution">
    <text evidence="2">The sequence shown here is derived from an EMBL/GenBank/DDBJ whole genome shotgun (WGS) entry which is preliminary data.</text>
</comment>
<dbReference type="CDD" id="cd04301">
    <property type="entry name" value="NAT_SF"/>
    <property type="match status" value="1"/>
</dbReference>
<evidence type="ECO:0000313" key="2">
    <source>
        <dbReference type="EMBL" id="OAA81609.1"/>
    </source>
</evidence>
<accession>A0A168KF17</accession>
<keyword evidence="2" id="KW-0808">Transferase</keyword>
<name>A0A168KF17_CORDF</name>
<dbReference type="InterPro" id="IPR016181">
    <property type="entry name" value="Acyl_CoA_acyltransferase"/>
</dbReference>